<feature type="domain" description="Bacterial Ig-like" evidence="2">
    <location>
        <begin position="63"/>
        <end position="155"/>
    </location>
</feature>
<sequence>MKKKGQSVSGKWIMAIVCIILLLAVFFRMRDVENRRYSDPVLDLGQDFSQRTLYKSPGTTDAITVTCTPSVIEKTPETLTVAIENQGETISWSSVQKMRLEKWIDGDWYGPQPDDSADAAEIANVLDEGASETYTYKIKRFSPSGRYRLLYLFSTEWCSVEFTVK</sequence>
<evidence type="ECO:0000313" key="4">
    <source>
        <dbReference type="Proteomes" id="UP000886817"/>
    </source>
</evidence>
<proteinExistence type="predicted"/>
<dbReference type="InterPro" id="IPR046878">
    <property type="entry name" value="Big_14"/>
</dbReference>
<reference evidence="3" key="2">
    <citation type="submission" date="2021-04" db="EMBL/GenBank/DDBJ databases">
        <authorList>
            <person name="Gilroy R."/>
        </authorList>
    </citation>
    <scope>NUCLEOTIDE SEQUENCE</scope>
    <source>
        <strain evidence="3">ChiSjej1B19-8411</strain>
    </source>
</reference>
<name>A0A9D2B3E2_9FIRM</name>
<evidence type="ECO:0000313" key="3">
    <source>
        <dbReference type="EMBL" id="HIX59006.1"/>
    </source>
</evidence>
<evidence type="ECO:0000256" key="1">
    <source>
        <dbReference type="SAM" id="Phobius"/>
    </source>
</evidence>
<dbReference type="AlphaFoldDB" id="A0A9D2B3E2"/>
<keyword evidence="1" id="KW-1133">Transmembrane helix</keyword>
<keyword evidence="1" id="KW-0812">Transmembrane</keyword>
<dbReference type="Proteomes" id="UP000886817">
    <property type="component" value="Unassembled WGS sequence"/>
</dbReference>
<evidence type="ECO:0000259" key="2">
    <source>
        <dbReference type="Pfam" id="PF20251"/>
    </source>
</evidence>
<comment type="caution">
    <text evidence="3">The sequence shown here is derived from an EMBL/GenBank/DDBJ whole genome shotgun (WGS) entry which is preliminary data.</text>
</comment>
<dbReference type="Pfam" id="PF20251">
    <property type="entry name" value="Big_14"/>
    <property type="match status" value="1"/>
</dbReference>
<keyword evidence="1" id="KW-0472">Membrane</keyword>
<accession>A0A9D2B3E2</accession>
<organism evidence="3 4">
    <name type="scientific">Candidatus Blautia gallistercoris</name>
    <dbReference type="NCBI Taxonomy" id="2838490"/>
    <lineage>
        <taxon>Bacteria</taxon>
        <taxon>Bacillati</taxon>
        <taxon>Bacillota</taxon>
        <taxon>Clostridia</taxon>
        <taxon>Lachnospirales</taxon>
        <taxon>Lachnospiraceae</taxon>
        <taxon>Blautia</taxon>
    </lineage>
</organism>
<reference evidence="3" key="1">
    <citation type="journal article" date="2021" name="PeerJ">
        <title>Extensive microbial diversity within the chicken gut microbiome revealed by metagenomics and culture.</title>
        <authorList>
            <person name="Gilroy R."/>
            <person name="Ravi A."/>
            <person name="Getino M."/>
            <person name="Pursley I."/>
            <person name="Horton D.L."/>
            <person name="Alikhan N.F."/>
            <person name="Baker D."/>
            <person name="Gharbi K."/>
            <person name="Hall N."/>
            <person name="Watson M."/>
            <person name="Adriaenssens E.M."/>
            <person name="Foster-Nyarko E."/>
            <person name="Jarju S."/>
            <person name="Secka A."/>
            <person name="Antonio M."/>
            <person name="Oren A."/>
            <person name="Chaudhuri R.R."/>
            <person name="La Ragione R."/>
            <person name="Hildebrand F."/>
            <person name="Pallen M.J."/>
        </authorList>
    </citation>
    <scope>NUCLEOTIDE SEQUENCE</scope>
    <source>
        <strain evidence="3">ChiSjej1B19-8411</strain>
    </source>
</reference>
<feature type="transmembrane region" description="Helical" evidence="1">
    <location>
        <begin position="12"/>
        <end position="29"/>
    </location>
</feature>
<protein>
    <recommendedName>
        <fullName evidence="2">Bacterial Ig-like domain-containing protein</fullName>
    </recommendedName>
</protein>
<dbReference type="EMBL" id="DXEX01000107">
    <property type="protein sequence ID" value="HIX59006.1"/>
    <property type="molecule type" value="Genomic_DNA"/>
</dbReference>
<gene>
    <name evidence="3" type="ORF">IAA45_04735</name>
</gene>